<dbReference type="OrthoDB" id="5621159at2"/>
<evidence type="ECO:0000313" key="3">
    <source>
        <dbReference type="Proteomes" id="UP000219612"/>
    </source>
</evidence>
<dbReference type="Pfam" id="PF13531">
    <property type="entry name" value="SBP_bac_11"/>
    <property type="match status" value="1"/>
</dbReference>
<dbReference type="AlphaFoldDB" id="A0A285H4Q6"/>
<dbReference type="SUPFAM" id="SSF53300">
    <property type="entry name" value="vWA-like"/>
    <property type="match status" value="1"/>
</dbReference>
<protein>
    <submittedName>
        <fullName evidence="2">von Willebrand factor type A domain-containing protein</fullName>
    </submittedName>
</protein>
<dbReference type="SMART" id="SM00327">
    <property type="entry name" value="VWA"/>
    <property type="match status" value="1"/>
</dbReference>
<dbReference type="Gene3D" id="3.40.50.410">
    <property type="entry name" value="von Willebrand factor, type A domain"/>
    <property type="match status" value="1"/>
</dbReference>
<dbReference type="InterPro" id="IPR036465">
    <property type="entry name" value="vWFA_dom_sf"/>
</dbReference>
<keyword evidence="3" id="KW-1185">Reference proteome</keyword>
<feature type="domain" description="VWFA" evidence="1">
    <location>
        <begin position="369"/>
        <end position="562"/>
    </location>
</feature>
<reference evidence="2 3" key="1">
    <citation type="submission" date="2017-09" db="EMBL/GenBank/DDBJ databases">
        <authorList>
            <person name="Ehlers B."/>
            <person name="Leendertz F.H."/>
        </authorList>
    </citation>
    <scope>NUCLEOTIDE SEQUENCE [LARGE SCALE GENOMIC DNA]</scope>
    <source>
        <strain evidence="2 3">CGMCC 4.6857</strain>
    </source>
</reference>
<gene>
    <name evidence="2" type="ORF">SAMN05421748_103431</name>
</gene>
<dbReference type="Proteomes" id="UP000219612">
    <property type="component" value="Unassembled WGS sequence"/>
</dbReference>
<dbReference type="InterPro" id="IPR002035">
    <property type="entry name" value="VWF_A"/>
</dbReference>
<proteinExistence type="predicted"/>
<sequence>MAIVVVLAGSYLGYQQLSDKGCTGSIRLTVAAANEIQPAVDQAAQRWVQDGANVDGTCVAVSVVNTNSSTMAAAVAGEHKVQLTGLGTAPESVKVPDVWIPDSSTWLLRLKAEAPGFAPTDQKPIAQSPVVVAMPKPVAEKIGWPDKKMSWGTLLNQMLTSTSLNTGIVNPSLDAAGLAGLLALGQAAGTGEKAQSTKVSAIKGLANSASALRDDLLQKFPRSADPTDIATSLGAAPLSEEDVVAYNAEKPAVPLVALYLNPSPLPLDYPYAVMPEVDLQKTKAAEGLRSQLASASFKNDLGAAGLRAPDGSFGAGFTRPLGAPDASPAVTKPAAGGGDNAGGTAAAGLDASTLAQVLGSWNAITQPGRVLAVFDVSGSMQDPVPSANNQSRALVTQKAAAAGLSMFDDKWAVGVWLFSTEMNGKKPWRQLQSIKPLASSRAQIAGSIPQITPKKGGDTGLYDTILAAYTEVKRTYQPGKVNSVILFTDGKEENPDGISKEKLLADLKKLNDPKEPVRLVIIGIGDGIDEPVLQQIVKVTPAGGVFIAKDPARMASIFAEAIGRRTGATG</sequence>
<organism evidence="2 3">
    <name type="scientific">Paractinoplanes atraurantiacus</name>
    <dbReference type="NCBI Taxonomy" id="1036182"/>
    <lineage>
        <taxon>Bacteria</taxon>
        <taxon>Bacillati</taxon>
        <taxon>Actinomycetota</taxon>
        <taxon>Actinomycetes</taxon>
        <taxon>Micromonosporales</taxon>
        <taxon>Micromonosporaceae</taxon>
        <taxon>Paractinoplanes</taxon>
    </lineage>
</organism>
<dbReference type="SUPFAM" id="SSF53850">
    <property type="entry name" value="Periplasmic binding protein-like II"/>
    <property type="match status" value="1"/>
</dbReference>
<name>A0A285H4Q6_9ACTN</name>
<accession>A0A285H4Q6</accession>
<dbReference type="RefSeq" id="WP_097319753.1">
    <property type="nucleotide sequence ID" value="NZ_OBDY01000003.1"/>
</dbReference>
<evidence type="ECO:0000259" key="1">
    <source>
        <dbReference type="PROSITE" id="PS50234"/>
    </source>
</evidence>
<dbReference type="PROSITE" id="PS50234">
    <property type="entry name" value="VWFA"/>
    <property type="match status" value="1"/>
</dbReference>
<dbReference type="Pfam" id="PF00092">
    <property type="entry name" value="VWA"/>
    <property type="match status" value="1"/>
</dbReference>
<evidence type="ECO:0000313" key="2">
    <source>
        <dbReference type="EMBL" id="SNY30584.1"/>
    </source>
</evidence>
<dbReference type="EMBL" id="OBDY01000003">
    <property type="protein sequence ID" value="SNY30584.1"/>
    <property type="molecule type" value="Genomic_DNA"/>
</dbReference>